<accession>A0ABY2J3G2</accession>
<comment type="caution">
    <text evidence="3">The sequence shown here is derived from an EMBL/GenBank/DDBJ whole genome shotgun (WGS) entry which is preliminary data.</text>
</comment>
<gene>
    <name evidence="3" type="ORF">E3T28_09260</name>
</gene>
<reference evidence="3 4" key="1">
    <citation type="submission" date="2019-03" db="EMBL/GenBank/DDBJ databases">
        <title>Genomics of glacier-inhabiting Cryobacterium strains.</title>
        <authorList>
            <person name="Liu Q."/>
            <person name="Xin Y.-H."/>
        </authorList>
    </citation>
    <scope>NUCLEOTIDE SEQUENCE [LARGE SCALE GENOMIC DNA]</scope>
    <source>
        <strain evidence="3 4">TMT1-23-1</strain>
    </source>
</reference>
<keyword evidence="4" id="KW-1185">Reference proteome</keyword>
<dbReference type="InterPro" id="IPR027417">
    <property type="entry name" value="P-loop_NTPase"/>
</dbReference>
<dbReference type="Gene3D" id="3.40.50.300">
    <property type="entry name" value="P-loop containing nucleotide triphosphate hydrolases"/>
    <property type="match status" value="1"/>
</dbReference>
<feature type="compositionally biased region" description="Acidic residues" evidence="1">
    <location>
        <begin position="20"/>
        <end position="44"/>
    </location>
</feature>
<feature type="region of interest" description="Disordered" evidence="1">
    <location>
        <begin position="306"/>
        <end position="326"/>
    </location>
</feature>
<feature type="compositionally biased region" description="Polar residues" evidence="1">
    <location>
        <begin position="306"/>
        <end position="315"/>
    </location>
</feature>
<evidence type="ECO:0000313" key="3">
    <source>
        <dbReference type="EMBL" id="TFC99410.1"/>
    </source>
</evidence>
<name>A0ABY2J3G2_9MICO</name>
<feature type="domain" description="Double-GTPase 2" evidence="2">
    <location>
        <begin position="81"/>
        <end position="284"/>
    </location>
</feature>
<organism evidence="3 4">
    <name type="scientific">Cryobacterium sinapicolor</name>
    <dbReference type="NCBI Taxonomy" id="1259236"/>
    <lineage>
        <taxon>Bacteria</taxon>
        <taxon>Bacillati</taxon>
        <taxon>Actinomycetota</taxon>
        <taxon>Actinomycetes</taxon>
        <taxon>Micrococcales</taxon>
        <taxon>Microbacteriaceae</taxon>
        <taxon>Cryobacterium</taxon>
    </lineage>
</organism>
<feature type="compositionally biased region" description="Polar residues" evidence="1">
    <location>
        <begin position="133"/>
        <end position="142"/>
    </location>
</feature>
<dbReference type="Proteomes" id="UP000297853">
    <property type="component" value="Unassembled WGS sequence"/>
</dbReference>
<sequence length="326" mass="34591">MIMRADGEHDELDDARTEDPGGDAEELGSEDDSDDEDTEFDLGESDSPPEALSNSRVTVSSGDGLTLSEANRLVGDVPSTVVLIAGEANAGKTTLLVELFAQFLSGPTGPWEYAGSQTVSGFHRRHKPARASSGATSPATARTQDDEIHHLHLAVAAGSRRVDLVVSDIRGEVFESIIDGATALQELPFLPRVDICLVLVDGEQMGHASTRSLQLLRAQQLLMGLLEHGGLRDETRVLLIATKADKLTPQVRDASTAALEAIAGGLRRRPAPVAARALSARPADNTAPMGLAEVLEYLVEKPVSTSQPVAPTTQPGGRHFWNGTQT</sequence>
<feature type="region of interest" description="Disordered" evidence="1">
    <location>
        <begin position="124"/>
        <end position="144"/>
    </location>
</feature>
<feature type="compositionally biased region" description="Polar residues" evidence="1">
    <location>
        <begin position="52"/>
        <end position="62"/>
    </location>
</feature>
<evidence type="ECO:0000256" key="1">
    <source>
        <dbReference type="SAM" id="MobiDB-lite"/>
    </source>
</evidence>
<proteinExistence type="predicted"/>
<evidence type="ECO:0000259" key="2">
    <source>
        <dbReference type="Pfam" id="PF19993"/>
    </source>
</evidence>
<feature type="region of interest" description="Disordered" evidence="1">
    <location>
        <begin position="1"/>
        <end position="62"/>
    </location>
</feature>
<dbReference type="SUPFAM" id="SSF52540">
    <property type="entry name" value="P-loop containing nucleoside triphosphate hydrolases"/>
    <property type="match status" value="1"/>
</dbReference>
<protein>
    <recommendedName>
        <fullName evidence="2">Double-GTPase 2 domain-containing protein</fullName>
    </recommendedName>
</protein>
<dbReference type="EMBL" id="SOGQ01000047">
    <property type="protein sequence ID" value="TFC99410.1"/>
    <property type="molecule type" value="Genomic_DNA"/>
</dbReference>
<evidence type="ECO:0000313" key="4">
    <source>
        <dbReference type="Proteomes" id="UP000297853"/>
    </source>
</evidence>
<dbReference type="Pfam" id="PF19993">
    <property type="entry name" value="DO-GTPase2"/>
    <property type="match status" value="1"/>
</dbReference>
<dbReference type="InterPro" id="IPR045528">
    <property type="entry name" value="DO-GTPase2"/>
</dbReference>